<evidence type="ECO:0000313" key="5">
    <source>
        <dbReference type="EMBL" id="GEL46081.1"/>
    </source>
</evidence>
<evidence type="ECO:0000313" key="6">
    <source>
        <dbReference type="EMBL" id="MBB5474261.1"/>
    </source>
</evidence>
<evidence type="ECO:0000313" key="8">
    <source>
        <dbReference type="Proteomes" id="UP000564629"/>
    </source>
</evidence>
<proteinExistence type="inferred from homology"/>
<dbReference type="PANTHER" id="PTHR11104:SF0">
    <property type="entry name" value="SPBETA PROPHAGE-DERIVED AMINOGLYCOSIDE N(3')-ACETYLTRANSFERASE-LIKE PROTEIN YOKD"/>
    <property type="match status" value="1"/>
</dbReference>
<keyword evidence="4" id="KW-0046">Antibiotic resistance</keyword>
<comment type="similarity">
    <text evidence="1 4">Belongs to the antibiotic N-acetyltransferase family.</text>
</comment>
<dbReference type="PANTHER" id="PTHR11104">
    <property type="entry name" value="AMINOGLYCOSIDE N3-ACETYLTRANSFERASE"/>
    <property type="match status" value="1"/>
</dbReference>
<sequence length="269" mass="28106">MTAGPGGGPVVTPERLVDDLRALGIRPGGVLLAHVSLSSLGWVVGGAEAVALALESALGPDGTLVVPSQSWQLCDPEYLADPSVPPAAWEAVRAALPPYDPRWTPSRSMGAVAEAVRTQPGTLRSGHPHRSFAARGPLAAEILARHDLDDPVGEGSPLSAVHRRDGQVLLLGVDHDKNTSLHLAEARSGTATARVANAAPLLERGRRVWVPFTEPVVDDSDFVAVGRDFAAAGGERTGPVGGATARLMDQRALVAHAADWFARTRPARV</sequence>
<dbReference type="GO" id="GO:0046353">
    <property type="term" value="F:aminoglycoside 3-N-acetyltransferase activity"/>
    <property type="evidence" value="ECO:0007669"/>
    <property type="project" value="UniProtKB-EC"/>
</dbReference>
<gene>
    <name evidence="5" type="ORF">CHO01_11970</name>
    <name evidence="6" type="ORF">HNR08_002997</name>
</gene>
<dbReference type="InterPro" id="IPR003679">
    <property type="entry name" value="Amioglycoside_AcTrfase"/>
</dbReference>
<keyword evidence="3 4" id="KW-0012">Acyltransferase</keyword>
<comment type="caution">
    <text evidence="5">The sequence shown here is derived from an EMBL/GenBank/DDBJ whole genome shotgun (WGS) entry which is preliminary data.</text>
</comment>
<evidence type="ECO:0000256" key="4">
    <source>
        <dbReference type="RuleBase" id="RU365031"/>
    </source>
</evidence>
<evidence type="ECO:0000313" key="7">
    <source>
        <dbReference type="Proteomes" id="UP000321723"/>
    </source>
</evidence>
<dbReference type="Proteomes" id="UP000564629">
    <property type="component" value="Unassembled WGS sequence"/>
</dbReference>
<dbReference type="EMBL" id="BJVQ01000010">
    <property type="protein sequence ID" value="GEL46081.1"/>
    <property type="molecule type" value="Genomic_DNA"/>
</dbReference>
<dbReference type="InterPro" id="IPR028345">
    <property type="entry name" value="Antibiotic_NAT-like"/>
</dbReference>
<comment type="catalytic activity">
    <reaction evidence="4">
        <text>a 2-deoxystreptamine antibiotic + acetyl-CoA = an N(3)-acetyl-2-deoxystreptamine antibiotic + CoA + H(+)</text>
        <dbReference type="Rhea" id="RHEA:12665"/>
        <dbReference type="ChEBI" id="CHEBI:15378"/>
        <dbReference type="ChEBI" id="CHEBI:57287"/>
        <dbReference type="ChEBI" id="CHEBI:57288"/>
        <dbReference type="ChEBI" id="CHEBI:57921"/>
        <dbReference type="ChEBI" id="CHEBI:77452"/>
        <dbReference type="EC" id="2.3.1.81"/>
    </reaction>
</comment>
<name>A0A511F9Z0_9CELL</name>
<evidence type="ECO:0000256" key="3">
    <source>
        <dbReference type="ARBA" id="ARBA00023315"/>
    </source>
</evidence>
<dbReference type="SUPFAM" id="SSF110710">
    <property type="entry name" value="TTHA0583/YokD-like"/>
    <property type="match status" value="1"/>
</dbReference>
<accession>A0A511F9Z0</accession>
<dbReference type="RefSeq" id="WP_246802970.1">
    <property type="nucleotide sequence ID" value="NZ_BJVQ01000010.1"/>
</dbReference>
<dbReference type="Pfam" id="PF02522">
    <property type="entry name" value="Antibiotic_NAT"/>
    <property type="match status" value="1"/>
</dbReference>
<keyword evidence="7" id="KW-1185">Reference proteome</keyword>
<evidence type="ECO:0000256" key="1">
    <source>
        <dbReference type="ARBA" id="ARBA00006383"/>
    </source>
</evidence>
<organism evidence="5 7">
    <name type="scientific">Cellulomonas hominis</name>
    <dbReference type="NCBI Taxonomy" id="156981"/>
    <lineage>
        <taxon>Bacteria</taxon>
        <taxon>Bacillati</taxon>
        <taxon>Actinomycetota</taxon>
        <taxon>Actinomycetes</taxon>
        <taxon>Micrococcales</taxon>
        <taxon>Cellulomonadaceae</taxon>
        <taxon>Cellulomonas</taxon>
    </lineage>
</organism>
<dbReference type="EC" id="2.3.1.-" evidence="4"/>
<dbReference type="EMBL" id="JACHDN010000001">
    <property type="protein sequence ID" value="MBB5474261.1"/>
    <property type="molecule type" value="Genomic_DNA"/>
</dbReference>
<reference evidence="5 7" key="1">
    <citation type="submission" date="2019-07" db="EMBL/GenBank/DDBJ databases">
        <title>Whole genome shotgun sequence of Cellulomonas hominis NBRC 16055.</title>
        <authorList>
            <person name="Hosoyama A."/>
            <person name="Uohara A."/>
            <person name="Ohji S."/>
            <person name="Ichikawa N."/>
        </authorList>
    </citation>
    <scope>NUCLEOTIDE SEQUENCE [LARGE SCALE GENOMIC DNA]</scope>
    <source>
        <strain evidence="5 7">NBRC 16055</strain>
    </source>
</reference>
<evidence type="ECO:0000256" key="2">
    <source>
        <dbReference type="ARBA" id="ARBA00022679"/>
    </source>
</evidence>
<reference evidence="6 8" key="2">
    <citation type="submission" date="2020-08" db="EMBL/GenBank/DDBJ databases">
        <title>Sequencing the genomes of 1000 actinobacteria strains.</title>
        <authorList>
            <person name="Klenk H.-P."/>
        </authorList>
    </citation>
    <scope>NUCLEOTIDE SEQUENCE [LARGE SCALE GENOMIC DNA]</scope>
    <source>
        <strain evidence="6 8">DSM 9581</strain>
    </source>
</reference>
<dbReference type="GO" id="GO:0046677">
    <property type="term" value="P:response to antibiotic"/>
    <property type="evidence" value="ECO:0007669"/>
    <property type="project" value="UniProtKB-KW"/>
</dbReference>
<protein>
    <recommendedName>
        <fullName evidence="4">Aminoglycoside N(3)-acetyltransferase</fullName>
        <ecNumber evidence="4">2.3.1.-</ecNumber>
    </recommendedName>
</protein>
<dbReference type="Proteomes" id="UP000321723">
    <property type="component" value="Unassembled WGS sequence"/>
</dbReference>
<dbReference type="AlphaFoldDB" id="A0A511F9Z0"/>
<keyword evidence="2 4" id="KW-0808">Transferase</keyword>